<organism evidence="1 2">
    <name type="scientific">Defluviitalea raffinosedens</name>
    <dbReference type="NCBI Taxonomy" id="1450156"/>
    <lineage>
        <taxon>Bacteria</taxon>
        <taxon>Bacillati</taxon>
        <taxon>Bacillota</taxon>
        <taxon>Clostridia</taxon>
        <taxon>Lachnospirales</taxon>
        <taxon>Defluviitaleaceae</taxon>
        <taxon>Defluviitalea</taxon>
    </lineage>
</organism>
<dbReference type="Proteomes" id="UP000483018">
    <property type="component" value="Unassembled WGS sequence"/>
</dbReference>
<evidence type="ECO:0000313" key="2">
    <source>
        <dbReference type="Proteomes" id="UP000483018"/>
    </source>
</evidence>
<dbReference type="AlphaFoldDB" id="A0A7C8LTV3"/>
<sequence>MAGSSNRKFTYAYVAKDTGEIFSVDVSLGVGNDKMQIFIKPNEQQNLYNDLPEILKQIEKSQLSRVNLNILNDCEVYILDDENSGHYKKVEFIDENFTLKE</sequence>
<gene>
    <name evidence="1" type="ORF">GND95_04920</name>
</gene>
<reference evidence="1 2" key="1">
    <citation type="submission" date="2019-12" db="EMBL/GenBank/DDBJ databases">
        <title>Defluviitalea raffinosedens, isolated from a biogas fermenter, genome sequencing and characterization.</title>
        <authorList>
            <person name="Rettenmaier R."/>
            <person name="Schneider M."/>
            <person name="Neuhaus K."/>
            <person name="Liebl W."/>
            <person name="Zverlov V."/>
        </authorList>
    </citation>
    <scope>NUCLEOTIDE SEQUENCE [LARGE SCALE GENOMIC DNA]</scope>
    <source>
        <strain evidence="1 2">249c-K6</strain>
    </source>
</reference>
<comment type="caution">
    <text evidence="1">The sequence shown here is derived from an EMBL/GenBank/DDBJ whole genome shotgun (WGS) entry which is preliminary data.</text>
</comment>
<dbReference type="EMBL" id="WSLF01000003">
    <property type="protein sequence ID" value="KAE9635490.1"/>
    <property type="molecule type" value="Genomic_DNA"/>
</dbReference>
<evidence type="ECO:0000313" key="1">
    <source>
        <dbReference type="EMBL" id="KAE9635490.1"/>
    </source>
</evidence>
<name>A0A7C8LTV3_9FIRM</name>
<keyword evidence="2" id="KW-1185">Reference proteome</keyword>
<dbReference type="RefSeq" id="WP_158739738.1">
    <property type="nucleotide sequence ID" value="NZ_JAFBEP010000001.1"/>
</dbReference>
<protein>
    <submittedName>
        <fullName evidence="1">Uncharacterized protein</fullName>
    </submittedName>
</protein>
<accession>A0A7C8LTV3</accession>
<proteinExistence type="predicted"/>